<keyword evidence="10" id="KW-0408">Iron</keyword>
<feature type="region of interest" description="Disordered" evidence="21">
    <location>
        <begin position="1"/>
        <end position="29"/>
    </location>
</feature>
<keyword evidence="13" id="KW-0753">Steroid metabolism</keyword>
<comment type="catalytic activity">
    <reaction evidence="19">
        <text>cholesterol + NADH + O2 + H(+) = 7-dehydrocholesterol + NAD(+) + 2 H2O</text>
        <dbReference type="Rhea" id="RHEA:51644"/>
        <dbReference type="ChEBI" id="CHEBI:15377"/>
        <dbReference type="ChEBI" id="CHEBI:15378"/>
        <dbReference type="ChEBI" id="CHEBI:15379"/>
        <dbReference type="ChEBI" id="CHEBI:16113"/>
        <dbReference type="ChEBI" id="CHEBI:17759"/>
        <dbReference type="ChEBI" id="CHEBI:57540"/>
        <dbReference type="ChEBI" id="CHEBI:57945"/>
        <dbReference type="EC" id="1.14.19.21"/>
    </reaction>
    <physiologicalReaction direction="left-to-right" evidence="19">
        <dbReference type="Rhea" id="RHEA:51645"/>
    </physiologicalReaction>
</comment>
<keyword evidence="5" id="KW-0001">2Fe-2S</keyword>
<keyword evidence="11" id="KW-0411">Iron-sulfur</keyword>
<keyword evidence="13" id="KW-0443">Lipid metabolism</keyword>
<evidence type="ECO:0000259" key="22">
    <source>
        <dbReference type="PROSITE" id="PS51296"/>
    </source>
</evidence>
<evidence type="ECO:0000256" key="7">
    <source>
        <dbReference type="ARBA" id="ARBA00022963"/>
    </source>
</evidence>
<evidence type="ECO:0000256" key="15">
    <source>
        <dbReference type="ARBA" id="ARBA00025729"/>
    </source>
</evidence>
<dbReference type="RefSeq" id="WP_184573488.1">
    <property type="nucleotide sequence ID" value="NZ_JACHJL010000009.1"/>
</dbReference>
<evidence type="ECO:0000256" key="14">
    <source>
        <dbReference type="ARBA" id="ARBA00025712"/>
    </source>
</evidence>
<comment type="subunit">
    <text evidence="18">Homotrimer. The two-component system 3-ketosteroid-9-alpha-monooxygenase is composed of an oxygenase component KshA and a reductase component KshB.</text>
</comment>
<evidence type="ECO:0000256" key="8">
    <source>
        <dbReference type="ARBA" id="ARBA00022989"/>
    </source>
</evidence>
<evidence type="ECO:0000256" key="12">
    <source>
        <dbReference type="ARBA" id="ARBA00023136"/>
    </source>
</evidence>
<evidence type="ECO:0000256" key="21">
    <source>
        <dbReference type="SAM" id="MobiDB-lite"/>
    </source>
</evidence>
<evidence type="ECO:0000256" key="11">
    <source>
        <dbReference type="ARBA" id="ARBA00023014"/>
    </source>
</evidence>
<organism evidence="23 24">
    <name type="scientific">Streptomyces zagrosensis</name>
    <dbReference type="NCBI Taxonomy" id="1042984"/>
    <lineage>
        <taxon>Bacteria</taxon>
        <taxon>Bacillati</taxon>
        <taxon>Actinomycetota</taxon>
        <taxon>Actinomycetes</taxon>
        <taxon>Kitasatosporales</taxon>
        <taxon>Streptomycetaceae</taxon>
        <taxon>Streptomyces</taxon>
    </lineage>
</organism>
<evidence type="ECO:0000256" key="5">
    <source>
        <dbReference type="ARBA" id="ARBA00022714"/>
    </source>
</evidence>
<dbReference type="InterPro" id="IPR045605">
    <property type="entry name" value="KshA-like_C"/>
</dbReference>
<comment type="pathway">
    <text evidence="14">Steroid hormone biosynthesis; dafachronic acid biosynthesis.</text>
</comment>
<evidence type="ECO:0000256" key="6">
    <source>
        <dbReference type="ARBA" id="ARBA00022723"/>
    </source>
</evidence>
<dbReference type="GO" id="GO:0008203">
    <property type="term" value="P:cholesterol metabolic process"/>
    <property type="evidence" value="ECO:0007669"/>
    <property type="project" value="InterPro"/>
</dbReference>
<evidence type="ECO:0000313" key="23">
    <source>
        <dbReference type="EMBL" id="MBB5936959.1"/>
    </source>
</evidence>
<dbReference type="PROSITE" id="PS51296">
    <property type="entry name" value="RIESKE"/>
    <property type="match status" value="1"/>
</dbReference>
<dbReference type="GO" id="GO:0005737">
    <property type="term" value="C:cytoplasm"/>
    <property type="evidence" value="ECO:0007669"/>
    <property type="project" value="TreeGrafter"/>
</dbReference>
<comment type="pathway">
    <text evidence="3">Hormone biosynthesis.</text>
</comment>
<keyword evidence="7" id="KW-0442">Lipid degradation</keyword>
<dbReference type="AlphaFoldDB" id="A0A7W9V0N9"/>
<dbReference type="InterPro" id="IPR017941">
    <property type="entry name" value="Rieske_2Fe-2S"/>
</dbReference>
<evidence type="ECO:0000256" key="17">
    <source>
        <dbReference type="ARBA" id="ARBA00030944"/>
    </source>
</evidence>
<accession>A0A7W9V0N9</accession>
<dbReference type="GO" id="GO:0170056">
    <property type="term" value="F:cholesterol 7-desaturase [NAD(P)H] activity"/>
    <property type="evidence" value="ECO:0007669"/>
    <property type="project" value="UniProtKB-EC"/>
</dbReference>
<dbReference type="CDD" id="cd03469">
    <property type="entry name" value="Rieske_RO_Alpha_N"/>
    <property type="match status" value="1"/>
</dbReference>
<comment type="catalytic activity">
    <reaction evidence="20">
        <text>cholesterol + NADPH + O2 + H(+) = 7-dehydrocholesterol + NADP(+) + 2 H2O</text>
        <dbReference type="Rhea" id="RHEA:45024"/>
        <dbReference type="ChEBI" id="CHEBI:15377"/>
        <dbReference type="ChEBI" id="CHEBI:15378"/>
        <dbReference type="ChEBI" id="CHEBI:15379"/>
        <dbReference type="ChEBI" id="CHEBI:16113"/>
        <dbReference type="ChEBI" id="CHEBI:17759"/>
        <dbReference type="ChEBI" id="CHEBI:57783"/>
        <dbReference type="ChEBI" id="CHEBI:58349"/>
        <dbReference type="EC" id="1.14.19.21"/>
    </reaction>
    <physiologicalReaction direction="left-to-right" evidence="20">
        <dbReference type="Rhea" id="RHEA:45025"/>
    </physiologicalReaction>
</comment>
<sequence length="372" mass="40095">MNVGNRRTSDPVQPALPASQEHPTPSLPYPDGWFAVATSDEVKPGKVVNRRLRGQDVVLYRTTGGRLNVIRPFCPHLGAHLGHGGTVQGDNLVCPFHHFQFAPDGRCVKTGYGTPPPKAQLSALHFCEVDHLVFVWAHTEGKPPQWDVEGLLGSDFPKPHITPRSLLAHPQDVVENFIDVGHFGPLHGIAVEAVEGPLFEGRRLEVEYRLCPSGKGSGKRYSTLPTMRVISDGLGNIQVKADQMKFGFDMRARICVTPVEATRSDLRVSVALRPTGPGRRRVAGVVATLAPKVFARAAAADTKRDAAIWAHSSYVERPRLAKGDGPIMPFRRWAGQFYSGDGAPGSNVPAVTDVPAVADAPAANDASVVTDG</sequence>
<dbReference type="GO" id="GO:0051537">
    <property type="term" value="F:2 iron, 2 sulfur cluster binding"/>
    <property type="evidence" value="ECO:0007669"/>
    <property type="project" value="UniProtKB-KW"/>
</dbReference>
<keyword evidence="4" id="KW-0812">Transmembrane</keyword>
<evidence type="ECO:0000256" key="19">
    <source>
        <dbReference type="ARBA" id="ARBA00047853"/>
    </source>
</evidence>
<dbReference type="InterPro" id="IPR050584">
    <property type="entry name" value="Cholesterol_7-desaturase"/>
</dbReference>
<dbReference type="Proteomes" id="UP000588098">
    <property type="component" value="Unassembled WGS sequence"/>
</dbReference>
<evidence type="ECO:0000256" key="13">
    <source>
        <dbReference type="ARBA" id="ARBA00023221"/>
    </source>
</evidence>
<dbReference type="Gene3D" id="3.90.380.10">
    <property type="entry name" value="Naphthalene 1,2-dioxygenase Alpha Subunit, Chain A, domain 1"/>
    <property type="match status" value="1"/>
</dbReference>
<evidence type="ECO:0000256" key="9">
    <source>
        <dbReference type="ARBA" id="ARBA00023002"/>
    </source>
</evidence>
<gene>
    <name evidence="23" type="ORF">FHS42_004036</name>
</gene>
<evidence type="ECO:0000256" key="18">
    <source>
        <dbReference type="ARBA" id="ARBA00046982"/>
    </source>
</evidence>
<evidence type="ECO:0000256" key="16">
    <source>
        <dbReference type="ARBA" id="ARBA00026095"/>
    </source>
</evidence>
<dbReference type="GO" id="GO:0046872">
    <property type="term" value="F:metal ion binding"/>
    <property type="evidence" value="ECO:0007669"/>
    <property type="project" value="UniProtKB-KW"/>
</dbReference>
<dbReference type="Pfam" id="PF00355">
    <property type="entry name" value="Rieske"/>
    <property type="match status" value="1"/>
</dbReference>
<evidence type="ECO:0000256" key="10">
    <source>
        <dbReference type="ARBA" id="ARBA00023004"/>
    </source>
</evidence>
<proteinExistence type="inferred from homology"/>
<comment type="subcellular location">
    <subcellularLocation>
        <location evidence="2">Membrane</location>
    </subcellularLocation>
</comment>
<feature type="domain" description="Rieske" evidence="22">
    <location>
        <begin position="33"/>
        <end position="135"/>
    </location>
</feature>
<keyword evidence="6" id="KW-0479">Metal-binding</keyword>
<dbReference type="SUPFAM" id="SSF50022">
    <property type="entry name" value="ISP domain"/>
    <property type="match status" value="1"/>
</dbReference>
<evidence type="ECO:0000256" key="1">
    <source>
        <dbReference type="ARBA" id="ARBA00001962"/>
    </source>
</evidence>
<keyword evidence="9" id="KW-0560">Oxidoreductase</keyword>
<comment type="caution">
    <text evidence="23">The sequence shown here is derived from an EMBL/GenBank/DDBJ whole genome shotgun (WGS) entry which is preliminary data.</text>
</comment>
<dbReference type="GO" id="GO:0016020">
    <property type="term" value="C:membrane"/>
    <property type="evidence" value="ECO:0007669"/>
    <property type="project" value="UniProtKB-SubCell"/>
</dbReference>
<dbReference type="PANTHER" id="PTHR21266:SF32">
    <property type="entry name" value="CHOLESTEROL 7-DESATURASE NVD"/>
    <property type="match status" value="1"/>
</dbReference>
<keyword evidence="24" id="KW-1185">Reference proteome</keyword>
<evidence type="ECO:0000256" key="20">
    <source>
        <dbReference type="ARBA" id="ARBA00049548"/>
    </source>
</evidence>
<dbReference type="GO" id="GO:0004497">
    <property type="term" value="F:monooxygenase activity"/>
    <property type="evidence" value="ECO:0007669"/>
    <property type="project" value="UniProtKB-ARBA"/>
</dbReference>
<comment type="cofactor">
    <cofactor evidence="1">
        <name>Fe cation</name>
        <dbReference type="ChEBI" id="CHEBI:24875"/>
    </cofactor>
</comment>
<protein>
    <recommendedName>
        <fullName evidence="16">cholesterol 7-desaturase</fullName>
        <ecNumber evidence="16">1.14.19.21</ecNumber>
    </recommendedName>
    <alternativeName>
        <fullName evidence="17">Rieske-type oxygenase</fullName>
    </alternativeName>
</protein>
<keyword evidence="8" id="KW-1133">Transmembrane helix</keyword>
<dbReference type="Gene3D" id="2.102.10.10">
    <property type="entry name" value="Rieske [2Fe-2S] iron-sulphur domain"/>
    <property type="match status" value="1"/>
</dbReference>
<dbReference type="InterPro" id="IPR036922">
    <property type="entry name" value="Rieske_2Fe-2S_sf"/>
</dbReference>
<evidence type="ECO:0000256" key="2">
    <source>
        <dbReference type="ARBA" id="ARBA00004370"/>
    </source>
</evidence>
<dbReference type="EC" id="1.14.19.21" evidence="16"/>
<evidence type="ECO:0000313" key="24">
    <source>
        <dbReference type="Proteomes" id="UP000588098"/>
    </source>
</evidence>
<dbReference type="EMBL" id="JACHJL010000009">
    <property type="protein sequence ID" value="MBB5936959.1"/>
    <property type="molecule type" value="Genomic_DNA"/>
</dbReference>
<evidence type="ECO:0000256" key="3">
    <source>
        <dbReference type="ARBA" id="ARBA00004972"/>
    </source>
</evidence>
<dbReference type="PANTHER" id="PTHR21266">
    <property type="entry name" value="IRON-SULFUR DOMAIN CONTAINING PROTEIN"/>
    <property type="match status" value="1"/>
</dbReference>
<evidence type="ECO:0000256" key="4">
    <source>
        <dbReference type="ARBA" id="ARBA00022692"/>
    </source>
</evidence>
<keyword evidence="12" id="KW-0472">Membrane</keyword>
<dbReference type="GO" id="GO:0016042">
    <property type="term" value="P:lipid catabolic process"/>
    <property type="evidence" value="ECO:0007669"/>
    <property type="project" value="UniProtKB-KW"/>
</dbReference>
<comment type="similarity">
    <text evidence="15">Belongs to the cholesterol 7-desaturase family.</text>
</comment>
<reference evidence="23 24" key="1">
    <citation type="submission" date="2020-08" db="EMBL/GenBank/DDBJ databases">
        <title>Genomic Encyclopedia of Type Strains, Phase III (KMG-III): the genomes of soil and plant-associated and newly described type strains.</title>
        <authorList>
            <person name="Whitman W."/>
        </authorList>
    </citation>
    <scope>NUCLEOTIDE SEQUENCE [LARGE SCALE GENOMIC DNA]</scope>
    <source>
        <strain evidence="23 24">CECT 8305</strain>
    </source>
</reference>
<dbReference type="Pfam" id="PF19298">
    <property type="entry name" value="KshA_C"/>
    <property type="match status" value="1"/>
</dbReference>
<name>A0A7W9V0N9_9ACTN</name>